<reference evidence="3" key="1">
    <citation type="submission" date="2020-08" db="EMBL/GenBank/DDBJ databases">
        <title>Genome public.</title>
        <authorList>
            <person name="Liu C."/>
            <person name="Sun Q."/>
        </authorList>
    </citation>
    <scope>NUCLEOTIDE SEQUENCE</scope>
    <source>
        <strain evidence="3">H8</strain>
    </source>
</reference>
<evidence type="ECO:0000256" key="1">
    <source>
        <dbReference type="SAM" id="MobiDB-lite"/>
    </source>
</evidence>
<comment type="caution">
    <text evidence="3">The sequence shown here is derived from an EMBL/GenBank/DDBJ whole genome shotgun (WGS) entry which is preliminary data.</text>
</comment>
<organism evidence="3 4">
    <name type="scientific">Congzhengia minquanensis</name>
    <dbReference type="NCBI Taxonomy" id="2763657"/>
    <lineage>
        <taxon>Bacteria</taxon>
        <taxon>Bacillati</taxon>
        <taxon>Bacillota</taxon>
        <taxon>Clostridia</taxon>
        <taxon>Eubacteriales</taxon>
        <taxon>Oscillospiraceae</taxon>
        <taxon>Congzhengia</taxon>
    </lineage>
</organism>
<keyword evidence="2" id="KW-0812">Transmembrane</keyword>
<evidence type="ECO:0000313" key="4">
    <source>
        <dbReference type="Proteomes" id="UP000611762"/>
    </source>
</evidence>
<keyword evidence="2" id="KW-1133">Transmembrane helix</keyword>
<sequence>MFIPALFSYFRGYLVITVTGNFTERFLNVCTAQNILLWDITRISGRTIRCKISVRAFKKLPKIAYNTGVNVKINARHGFPFILQQYRRRKIMLAGIFIFILFVVMANQFVWDIEVRGNETVKAADILAVLEEEGLKCGVLKSKIDQRTLKNKTMLKIPALSWLWVDKHGSKIIVDVRERVPVPEIFNPDDYCNIIAAKDAVIDSLIVRGGIPVVSIGDTVLKDTVLVTGKIPSSLKSEIRYVQSDAQIYARVWYEKTQQFSRISTIRTQTGNKKKQYTLKIFGREIHLFHSGNPPYENSDITENKHELSVFGNYLGATLISREFKEVTLSEELHTEESIAAQGAQILKNQIDDETLPDSELLSVSDSYRAINDTTVEVTVKAEYKEDIAVKVKGEIEAPAPEEGENGEALPPQA</sequence>
<dbReference type="EMBL" id="JACRSU010000002">
    <property type="protein sequence ID" value="MBC8540559.1"/>
    <property type="molecule type" value="Genomic_DNA"/>
</dbReference>
<evidence type="ECO:0000256" key="2">
    <source>
        <dbReference type="SAM" id="Phobius"/>
    </source>
</evidence>
<feature type="region of interest" description="Disordered" evidence="1">
    <location>
        <begin position="395"/>
        <end position="414"/>
    </location>
</feature>
<dbReference type="InterPro" id="IPR010690">
    <property type="entry name" value="YqfD"/>
</dbReference>
<dbReference type="AlphaFoldDB" id="A0A926HXZ2"/>
<dbReference type="Proteomes" id="UP000611762">
    <property type="component" value="Unassembled WGS sequence"/>
</dbReference>
<evidence type="ECO:0000313" key="3">
    <source>
        <dbReference type="EMBL" id="MBC8540559.1"/>
    </source>
</evidence>
<dbReference type="RefSeq" id="WP_249311731.1">
    <property type="nucleotide sequence ID" value="NZ_JACRSU010000002.1"/>
</dbReference>
<protein>
    <submittedName>
        <fullName evidence="3">Sporulation protein YqfD</fullName>
    </submittedName>
</protein>
<name>A0A926HXZ2_9FIRM</name>
<accession>A0A926HXZ2</accession>
<gene>
    <name evidence="3" type="primary">yqfD</name>
    <name evidence="3" type="ORF">H8698_06180</name>
</gene>
<proteinExistence type="predicted"/>
<keyword evidence="4" id="KW-1185">Reference proteome</keyword>
<feature type="transmembrane region" description="Helical" evidence="2">
    <location>
        <begin position="91"/>
        <end position="111"/>
    </location>
</feature>
<keyword evidence="2" id="KW-0472">Membrane</keyword>
<dbReference type="NCBIfam" id="TIGR02876">
    <property type="entry name" value="spore_yqfD"/>
    <property type="match status" value="1"/>
</dbReference>
<dbReference type="Pfam" id="PF06898">
    <property type="entry name" value="YqfD"/>
    <property type="match status" value="1"/>
</dbReference>
<dbReference type="PIRSF" id="PIRSF029895">
    <property type="entry name" value="SpoIV"/>
    <property type="match status" value="1"/>
</dbReference>